<reference evidence="7" key="2">
    <citation type="submission" date="2020-09" db="EMBL/GenBank/DDBJ databases">
        <authorList>
            <person name="Sun Q."/>
            <person name="Kim S."/>
        </authorList>
    </citation>
    <scope>NUCLEOTIDE SEQUENCE</scope>
    <source>
        <strain evidence="7">KCTC 12719</strain>
    </source>
</reference>
<dbReference type="Proteomes" id="UP000610456">
    <property type="component" value="Unassembled WGS sequence"/>
</dbReference>
<evidence type="ECO:0000256" key="3">
    <source>
        <dbReference type="ARBA" id="ARBA00023295"/>
    </source>
</evidence>
<evidence type="ECO:0000259" key="6">
    <source>
        <dbReference type="PROSITE" id="PS51760"/>
    </source>
</evidence>
<dbReference type="GO" id="GO:0031176">
    <property type="term" value="F:endo-1,4-beta-xylanase activity"/>
    <property type="evidence" value="ECO:0007669"/>
    <property type="project" value="UniProtKB-EC"/>
</dbReference>
<dbReference type="Pfam" id="PF00331">
    <property type="entry name" value="Glyco_hydro_10"/>
    <property type="match status" value="1"/>
</dbReference>
<feature type="domain" description="GH10" evidence="6">
    <location>
        <begin position="21"/>
        <end position="367"/>
    </location>
</feature>
<keyword evidence="3 5" id="KW-0326">Glycosidase</keyword>
<dbReference type="SMART" id="SM00633">
    <property type="entry name" value="Glyco_10"/>
    <property type="match status" value="1"/>
</dbReference>
<evidence type="ECO:0000256" key="1">
    <source>
        <dbReference type="ARBA" id="ARBA00022801"/>
    </source>
</evidence>
<evidence type="ECO:0000313" key="8">
    <source>
        <dbReference type="Proteomes" id="UP000610456"/>
    </source>
</evidence>
<dbReference type="InterPro" id="IPR044846">
    <property type="entry name" value="GH10"/>
</dbReference>
<dbReference type="PROSITE" id="PS51760">
    <property type="entry name" value="GH10_2"/>
    <property type="match status" value="1"/>
</dbReference>
<dbReference type="EC" id="3.2.1.8" evidence="5"/>
<sequence>MSFFSAKPQLASENDSLNTKNELQVEFKEAYKDKFHIGTALNTRQIMGGEPGAMQVVKQHFNSIVAENCMKSSRIQPEEGEFDFSIADKFVEFGEQNDMHIHGHTLIWHSQAPEWFFLDKDGNTVSREVLIQRMKDHIFTVAGRYKERIHSWDVVNEAILDDGSFRKSKFYEIIGEDFVKLAFLYAHEADPTAKLFYNDYSMSNPKKREGVVKMVQKLKEEGVPISGIGMQGHIGINHPGLEEFEKSIVAFGNFGEVMITELDLSVLPSPWGDAGAEISKNFEYKDEMNPFPNGLPQEVQQEFSQRYLEFMKLFLKHQNTISRVAFWGVNDGNSWKNNWPIRGRTDYPLLFDRQNNPKPVLEDIIRLPGKN</sequence>
<evidence type="ECO:0000313" key="7">
    <source>
        <dbReference type="EMBL" id="GHA36859.1"/>
    </source>
</evidence>
<comment type="catalytic activity">
    <reaction evidence="5">
        <text>Endohydrolysis of (1-&gt;4)-beta-D-xylosidic linkages in xylans.</text>
        <dbReference type="EC" id="3.2.1.8"/>
    </reaction>
</comment>
<dbReference type="EMBL" id="BMXB01000005">
    <property type="protein sequence ID" value="GHA36859.1"/>
    <property type="molecule type" value="Genomic_DNA"/>
</dbReference>
<keyword evidence="4 5" id="KW-0624">Polysaccharide degradation</keyword>
<dbReference type="PRINTS" id="PR00134">
    <property type="entry name" value="GLHYDRLASE10"/>
</dbReference>
<dbReference type="InterPro" id="IPR001000">
    <property type="entry name" value="GH10_dom"/>
</dbReference>
<dbReference type="AlphaFoldDB" id="A0A918SE44"/>
<gene>
    <name evidence="7" type="primary">xynA</name>
    <name evidence="7" type="ORF">GCM10007103_17990</name>
</gene>
<name>A0A918SE44_9FLAO</name>
<dbReference type="Gene3D" id="3.20.20.80">
    <property type="entry name" value="Glycosidases"/>
    <property type="match status" value="1"/>
</dbReference>
<dbReference type="PANTHER" id="PTHR31490:SF90">
    <property type="entry name" value="ENDO-1,4-BETA-XYLANASE A"/>
    <property type="match status" value="1"/>
</dbReference>
<keyword evidence="8" id="KW-1185">Reference proteome</keyword>
<comment type="caution">
    <text evidence="7">The sequence shown here is derived from an EMBL/GenBank/DDBJ whole genome shotgun (WGS) entry which is preliminary data.</text>
</comment>
<comment type="similarity">
    <text evidence="5">Belongs to the glycosyl hydrolase 10 (cellulase F) family.</text>
</comment>
<dbReference type="GO" id="GO:0000272">
    <property type="term" value="P:polysaccharide catabolic process"/>
    <property type="evidence" value="ECO:0007669"/>
    <property type="project" value="UniProtKB-KW"/>
</dbReference>
<evidence type="ECO:0000256" key="4">
    <source>
        <dbReference type="ARBA" id="ARBA00023326"/>
    </source>
</evidence>
<reference evidence="7" key="1">
    <citation type="journal article" date="2014" name="Int. J. Syst. Evol. Microbiol.">
        <title>Complete genome sequence of Corynebacterium casei LMG S-19264T (=DSM 44701T), isolated from a smear-ripened cheese.</title>
        <authorList>
            <consortium name="US DOE Joint Genome Institute (JGI-PGF)"/>
            <person name="Walter F."/>
            <person name="Albersmeier A."/>
            <person name="Kalinowski J."/>
            <person name="Ruckert C."/>
        </authorList>
    </citation>
    <scope>NUCLEOTIDE SEQUENCE</scope>
    <source>
        <strain evidence="7">KCTC 12719</strain>
    </source>
</reference>
<keyword evidence="2 5" id="KW-0119">Carbohydrate metabolism</keyword>
<proteinExistence type="inferred from homology"/>
<keyword evidence="1 5" id="KW-0378">Hydrolase</keyword>
<protein>
    <recommendedName>
        <fullName evidence="5">Beta-xylanase</fullName>
        <ecNumber evidence="5">3.2.1.8</ecNumber>
    </recommendedName>
</protein>
<dbReference type="InterPro" id="IPR017853">
    <property type="entry name" value="GH"/>
</dbReference>
<evidence type="ECO:0000256" key="5">
    <source>
        <dbReference type="RuleBase" id="RU361174"/>
    </source>
</evidence>
<accession>A0A918SE44</accession>
<dbReference type="SUPFAM" id="SSF51445">
    <property type="entry name" value="(Trans)glycosidases"/>
    <property type="match status" value="1"/>
</dbReference>
<organism evidence="7 8">
    <name type="scientific">Salinimicrobium marinum</name>
    <dbReference type="NCBI Taxonomy" id="680283"/>
    <lineage>
        <taxon>Bacteria</taxon>
        <taxon>Pseudomonadati</taxon>
        <taxon>Bacteroidota</taxon>
        <taxon>Flavobacteriia</taxon>
        <taxon>Flavobacteriales</taxon>
        <taxon>Flavobacteriaceae</taxon>
        <taxon>Salinimicrobium</taxon>
    </lineage>
</organism>
<evidence type="ECO:0000256" key="2">
    <source>
        <dbReference type="ARBA" id="ARBA00023277"/>
    </source>
</evidence>
<dbReference type="PANTHER" id="PTHR31490">
    <property type="entry name" value="GLYCOSYL HYDROLASE"/>
    <property type="match status" value="1"/>
</dbReference>